<evidence type="ECO:0000313" key="1">
    <source>
        <dbReference type="EMBL" id="RNI23295.1"/>
    </source>
</evidence>
<dbReference type="RefSeq" id="WP_123270879.1">
    <property type="nucleotide sequence ID" value="NZ_RJJQ01000005.1"/>
</dbReference>
<proteinExistence type="predicted"/>
<dbReference type="OrthoDB" id="5123581at2"/>
<protein>
    <recommendedName>
        <fullName evidence="3">Ribbon-helix-helix protein, CopG family</fullName>
    </recommendedName>
</protein>
<organism evidence="1 2">
    <name type="scientific">Flexivirga caeni</name>
    <dbReference type="NCBI Taxonomy" id="2294115"/>
    <lineage>
        <taxon>Bacteria</taxon>
        <taxon>Bacillati</taxon>
        <taxon>Actinomycetota</taxon>
        <taxon>Actinomycetes</taxon>
        <taxon>Micrococcales</taxon>
        <taxon>Dermacoccaceae</taxon>
        <taxon>Flexivirga</taxon>
    </lineage>
</organism>
<accession>A0A3M9MDL7</accession>
<gene>
    <name evidence="1" type="ORF">EFY87_07695</name>
</gene>
<evidence type="ECO:0008006" key="3">
    <source>
        <dbReference type="Google" id="ProtNLM"/>
    </source>
</evidence>
<sequence>MSTEIDYDALEARLTDPDYPVRSAGQVKTGDAAAADGHAFLLREYGSDEAIAAAMSVPRGRPRVGSPKAGPSPTVRARISDADYAAFKKLEAATGRRQSDLVREAVHRLLVDHKLVS</sequence>
<keyword evidence="2" id="KW-1185">Reference proteome</keyword>
<comment type="caution">
    <text evidence="1">The sequence shown here is derived from an EMBL/GenBank/DDBJ whole genome shotgun (WGS) entry which is preliminary data.</text>
</comment>
<name>A0A3M9MDL7_9MICO</name>
<dbReference type="AlphaFoldDB" id="A0A3M9MDL7"/>
<dbReference type="Proteomes" id="UP000271678">
    <property type="component" value="Unassembled WGS sequence"/>
</dbReference>
<evidence type="ECO:0000313" key="2">
    <source>
        <dbReference type="Proteomes" id="UP000271678"/>
    </source>
</evidence>
<dbReference type="EMBL" id="RJJQ01000005">
    <property type="protein sequence ID" value="RNI23295.1"/>
    <property type="molecule type" value="Genomic_DNA"/>
</dbReference>
<reference evidence="1 2" key="1">
    <citation type="submission" date="2018-11" db="EMBL/GenBank/DDBJ databases">
        <title>Draft genome of Simplicispira Flexivirga sp. BO-16.</title>
        <authorList>
            <person name="Im W.T."/>
        </authorList>
    </citation>
    <scope>NUCLEOTIDE SEQUENCE [LARGE SCALE GENOMIC DNA]</scope>
    <source>
        <strain evidence="1 2">BO-16</strain>
    </source>
</reference>